<evidence type="ECO:0000259" key="1">
    <source>
        <dbReference type="Pfam" id="PF02186"/>
    </source>
</evidence>
<evidence type="ECO:0000313" key="2">
    <source>
        <dbReference type="EMBL" id="KAK2956229.1"/>
    </source>
</evidence>
<accession>A0ABQ9XXL8</accession>
<protein>
    <recommendedName>
        <fullName evidence="1">TFIIE beta domain-containing protein</fullName>
    </recommendedName>
</protein>
<dbReference type="PANTHER" id="PTHR12716">
    <property type="entry name" value="TRANSCRIPTION INITIATION FACTOR IIE, BETA SUBUNIT"/>
    <property type="match status" value="1"/>
</dbReference>
<comment type="caution">
    <text evidence="2">The sequence shown here is derived from an EMBL/GenBank/DDBJ whole genome shotgun (WGS) entry which is preliminary data.</text>
</comment>
<name>A0ABQ9XXL8_9EUKA</name>
<evidence type="ECO:0000313" key="3">
    <source>
        <dbReference type="Proteomes" id="UP001281761"/>
    </source>
</evidence>
<dbReference type="InterPro" id="IPR016656">
    <property type="entry name" value="TFIIE-bsu"/>
</dbReference>
<reference evidence="2 3" key="1">
    <citation type="journal article" date="2022" name="bioRxiv">
        <title>Genomics of Preaxostyla Flagellates Illuminates Evolutionary Transitions and the Path Towards Mitochondrial Loss.</title>
        <authorList>
            <person name="Novak L.V.F."/>
            <person name="Treitli S.C."/>
            <person name="Pyrih J."/>
            <person name="Halakuc P."/>
            <person name="Pipaliya S.V."/>
            <person name="Vacek V."/>
            <person name="Brzon O."/>
            <person name="Soukal P."/>
            <person name="Eme L."/>
            <person name="Dacks J.B."/>
            <person name="Karnkowska A."/>
            <person name="Elias M."/>
            <person name="Hampl V."/>
        </authorList>
    </citation>
    <scope>NUCLEOTIDE SEQUENCE [LARGE SCALE GENOMIC DNA]</scope>
    <source>
        <strain evidence="2">NAU3</strain>
        <tissue evidence="2">Gut</tissue>
    </source>
</reference>
<dbReference type="EMBL" id="JARBJD010000058">
    <property type="protein sequence ID" value="KAK2956229.1"/>
    <property type="molecule type" value="Genomic_DNA"/>
</dbReference>
<proteinExistence type="predicted"/>
<organism evidence="2 3">
    <name type="scientific">Blattamonas nauphoetae</name>
    <dbReference type="NCBI Taxonomy" id="2049346"/>
    <lineage>
        <taxon>Eukaryota</taxon>
        <taxon>Metamonada</taxon>
        <taxon>Preaxostyla</taxon>
        <taxon>Oxymonadida</taxon>
        <taxon>Blattamonas</taxon>
    </lineage>
</organism>
<sequence length="219" mass="25243">MQRNSDSLNKEPIGLYLYKLITFLRADRKVHSITEVAKQLDMPITQNESLYNSIRVNPKIDFNPDSNEISFRPAIRASNIDELMRALFEHPKGLSMDLVDESYGQAWEDMSKLVANRQAFFAVNEDIDKPFVEFPTRAIKKEYYPISAIIVFPNMAPDLQAASEAHRMLWSRVPIQSPATLITELVKWNKISFLKEKELISAEEGRKPKPKRKGKLQPH</sequence>
<dbReference type="PANTHER" id="PTHR12716:SF8">
    <property type="entry name" value="TRANSCRIPTION INITIATION FACTOR IIE SUBUNIT BETA"/>
    <property type="match status" value="1"/>
</dbReference>
<keyword evidence="3" id="KW-1185">Reference proteome</keyword>
<dbReference type="Proteomes" id="UP001281761">
    <property type="component" value="Unassembled WGS sequence"/>
</dbReference>
<dbReference type="Pfam" id="PF02186">
    <property type="entry name" value="TFIIE_beta"/>
    <property type="match status" value="1"/>
</dbReference>
<gene>
    <name evidence="2" type="ORF">BLNAU_8793</name>
</gene>
<feature type="domain" description="TFIIE beta" evidence="1">
    <location>
        <begin position="16"/>
        <end position="74"/>
    </location>
</feature>
<dbReference type="InterPro" id="IPR003166">
    <property type="entry name" value="TFIIE_bsu_DNA-bd"/>
</dbReference>